<protein>
    <submittedName>
        <fullName evidence="2">Uncharacterized protein</fullName>
    </submittedName>
</protein>
<comment type="caution">
    <text evidence="2">The sequence shown here is derived from an EMBL/GenBank/DDBJ whole genome shotgun (WGS) entry which is preliminary data.</text>
</comment>
<name>A0A4Z2JIZ3_9TELE</name>
<feature type="compositionally biased region" description="Polar residues" evidence="1">
    <location>
        <begin position="38"/>
        <end position="57"/>
    </location>
</feature>
<feature type="region of interest" description="Disordered" evidence="1">
    <location>
        <begin position="38"/>
        <end position="78"/>
    </location>
</feature>
<evidence type="ECO:0000313" key="2">
    <source>
        <dbReference type="EMBL" id="TNN89212.1"/>
    </source>
</evidence>
<dbReference type="Proteomes" id="UP000314294">
    <property type="component" value="Unassembled WGS sequence"/>
</dbReference>
<organism evidence="2 3">
    <name type="scientific">Liparis tanakae</name>
    <name type="common">Tanaka's snailfish</name>
    <dbReference type="NCBI Taxonomy" id="230148"/>
    <lineage>
        <taxon>Eukaryota</taxon>
        <taxon>Metazoa</taxon>
        <taxon>Chordata</taxon>
        <taxon>Craniata</taxon>
        <taxon>Vertebrata</taxon>
        <taxon>Euteleostomi</taxon>
        <taxon>Actinopterygii</taxon>
        <taxon>Neopterygii</taxon>
        <taxon>Teleostei</taxon>
        <taxon>Neoteleostei</taxon>
        <taxon>Acanthomorphata</taxon>
        <taxon>Eupercaria</taxon>
        <taxon>Perciformes</taxon>
        <taxon>Cottioidei</taxon>
        <taxon>Cottales</taxon>
        <taxon>Liparidae</taxon>
        <taxon>Liparis</taxon>
    </lineage>
</organism>
<feature type="region of interest" description="Disordered" evidence="1">
    <location>
        <begin position="208"/>
        <end position="236"/>
    </location>
</feature>
<gene>
    <name evidence="2" type="ORF">EYF80_000500</name>
</gene>
<feature type="compositionally biased region" description="Basic and acidic residues" evidence="1">
    <location>
        <begin position="208"/>
        <end position="221"/>
    </location>
</feature>
<sequence>MCTGGIPFSKLSGASSGEQNGSLTTGELCIFISASCSERSGSNPRGNSLECSRSDPSSPAGGGMATEDRSHGMEGSASLERLESHSNTYYQPRVLLSNSSFNAVKRTLISICAGGGGGSVGIQQRVDPVGGSLSEVSEQHSGVSPHQAQRAHFLHLHLRLRLIAWRQETRRRAQQLEIDEQVWATNPPPWKWIRRQGEEGRRLVFIPSDREMAPPSERARDSSVSLSWREREMEKE</sequence>
<evidence type="ECO:0000256" key="1">
    <source>
        <dbReference type="SAM" id="MobiDB-lite"/>
    </source>
</evidence>
<accession>A0A4Z2JIZ3</accession>
<proteinExistence type="predicted"/>
<dbReference type="AlphaFoldDB" id="A0A4Z2JIZ3"/>
<reference evidence="2 3" key="1">
    <citation type="submission" date="2019-03" db="EMBL/GenBank/DDBJ databases">
        <title>First draft genome of Liparis tanakae, snailfish: a comprehensive survey of snailfish specific genes.</title>
        <authorList>
            <person name="Kim W."/>
            <person name="Song I."/>
            <person name="Jeong J.-H."/>
            <person name="Kim D."/>
            <person name="Kim S."/>
            <person name="Ryu S."/>
            <person name="Song J.Y."/>
            <person name="Lee S.K."/>
        </authorList>
    </citation>
    <scope>NUCLEOTIDE SEQUENCE [LARGE SCALE GENOMIC DNA]</scope>
    <source>
        <tissue evidence="2">Muscle</tissue>
    </source>
</reference>
<dbReference type="EMBL" id="SRLO01000002">
    <property type="protein sequence ID" value="TNN89212.1"/>
    <property type="molecule type" value="Genomic_DNA"/>
</dbReference>
<evidence type="ECO:0000313" key="3">
    <source>
        <dbReference type="Proteomes" id="UP000314294"/>
    </source>
</evidence>
<keyword evidence="3" id="KW-1185">Reference proteome</keyword>